<dbReference type="RefSeq" id="WP_110506351.1">
    <property type="nucleotide sequence ID" value="NZ_JACBPS010000061.1"/>
</dbReference>
<evidence type="ECO:0000313" key="2">
    <source>
        <dbReference type="EMBL" id="MBV3490677.1"/>
    </source>
</evidence>
<feature type="domain" description="Polysaccharide pyruvyl transferase" evidence="1">
    <location>
        <begin position="36"/>
        <end position="290"/>
    </location>
</feature>
<keyword evidence="2" id="KW-0808">Transferase</keyword>
<dbReference type="Proteomes" id="UP000758576">
    <property type="component" value="Unassembled WGS sequence"/>
</dbReference>
<sequence>MTCEEKIWELRQIIEEQLTPLINNDYVLYDLPYYSNIGDLLIWEGELSFLKGLPFKMLECGSAFTSNLKRKIKKDTIILLQGGGNFGDIWDIHEFKRKVIRNYPENRIIIFPQTVFYQKNENMLRDIELMSRHPYLTICARDIHSFEVLKKNFKNTILLVPDMAFCIPYENLQKYLQPTQNKTLYVKRKDKELCKENISFSPLFNLFESDWPSYEQVTWEEKGLKLAYKFRHLGLSSIIDLYAFYILRPQLIRKGIEFVSQYREIYTTRLHVFILSILLGKSCTIIDNSYGKNSSFYETWLKNVDGIILHK</sequence>
<dbReference type="InterPro" id="IPR007345">
    <property type="entry name" value="Polysacch_pyruvyl_Trfase"/>
</dbReference>
<evidence type="ECO:0000313" key="3">
    <source>
        <dbReference type="Proteomes" id="UP000758576"/>
    </source>
</evidence>
<comment type="caution">
    <text evidence="2">The sequence shown here is derived from an EMBL/GenBank/DDBJ whole genome shotgun (WGS) entry which is preliminary data.</text>
</comment>
<dbReference type="AlphaFoldDB" id="A0A415SFP8"/>
<gene>
    <name evidence="2" type="ORF">KSX14_19055</name>
</gene>
<dbReference type="GO" id="GO:0016740">
    <property type="term" value="F:transferase activity"/>
    <property type="evidence" value="ECO:0007669"/>
    <property type="project" value="UniProtKB-KW"/>
</dbReference>
<accession>A0A415SFP8</accession>
<dbReference type="EMBL" id="JAHOGA010000073">
    <property type="protein sequence ID" value="MBV3490677.1"/>
    <property type="molecule type" value="Genomic_DNA"/>
</dbReference>
<protein>
    <submittedName>
        <fullName evidence="2">Polysaccharide pyruvyl transferase family protein</fullName>
    </submittedName>
</protein>
<dbReference type="Pfam" id="PF04230">
    <property type="entry name" value="PS_pyruv_trans"/>
    <property type="match status" value="1"/>
</dbReference>
<proteinExistence type="predicted"/>
<evidence type="ECO:0000259" key="1">
    <source>
        <dbReference type="Pfam" id="PF04230"/>
    </source>
</evidence>
<name>A0A415SFP8_PHOVU</name>
<organism evidence="2 3">
    <name type="scientific">Phocaeicola vulgatus</name>
    <name type="common">Bacteroides vulgatus</name>
    <dbReference type="NCBI Taxonomy" id="821"/>
    <lineage>
        <taxon>Bacteria</taxon>
        <taxon>Pseudomonadati</taxon>
        <taxon>Bacteroidota</taxon>
        <taxon>Bacteroidia</taxon>
        <taxon>Bacteroidales</taxon>
        <taxon>Bacteroidaceae</taxon>
        <taxon>Phocaeicola</taxon>
    </lineage>
</organism>
<reference evidence="2" key="1">
    <citation type="submission" date="2021-06" db="EMBL/GenBank/DDBJ databases">
        <title>Collection of gut derived symbiotic bacterial strains cultured from healthy donors.</title>
        <authorList>
            <person name="Lin H."/>
            <person name="Littmann E."/>
            <person name="Pamer E.G."/>
        </authorList>
    </citation>
    <scope>NUCLEOTIDE SEQUENCE</scope>
    <source>
        <strain evidence="2">MSK.19.85</strain>
    </source>
</reference>